<dbReference type="Pfam" id="PF01370">
    <property type="entry name" value="Epimerase"/>
    <property type="match status" value="1"/>
</dbReference>
<dbReference type="EMBL" id="UINC01073076">
    <property type="protein sequence ID" value="SVC09181.1"/>
    <property type="molecule type" value="Genomic_DNA"/>
</dbReference>
<sequence length="178" mass="19747">MNKSGRVKIHVIDLLKNSPIDCLKEADYLFHCAGLTQAKTRNEYFYSNANSCEILYERCLATGNNLKAIIHLSSLAAAGPSIEGEPAQEKNLCNPVTYYGESKLAGEKIALKYASSLPIVIIRPPVVYGPREKNFFVYLKSLSQGWNIKVGTSRRELSLVYVADIVRAMVQAAVCYPQ</sequence>
<dbReference type="PANTHER" id="PTHR43245">
    <property type="entry name" value="BIFUNCTIONAL POLYMYXIN RESISTANCE PROTEIN ARNA"/>
    <property type="match status" value="1"/>
</dbReference>
<accession>A0A382JEP5</accession>
<feature type="non-terminal residue" evidence="2">
    <location>
        <position position="178"/>
    </location>
</feature>
<evidence type="ECO:0000313" key="2">
    <source>
        <dbReference type="EMBL" id="SVC09181.1"/>
    </source>
</evidence>
<dbReference type="AlphaFoldDB" id="A0A382JEP5"/>
<dbReference type="PANTHER" id="PTHR43245:SF58">
    <property type="entry name" value="BLL5923 PROTEIN"/>
    <property type="match status" value="1"/>
</dbReference>
<dbReference type="CDD" id="cd08946">
    <property type="entry name" value="SDR_e"/>
    <property type="match status" value="1"/>
</dbReference>
<protein>
    <recommendedName>
        <fullName evidence="1">NAD-dependent epimerase/dehydratase domain-containing protein</fullName>
    </recommendedName>
</protein>
<feature type="domain" description="NAD-dependent epimerase/dehydratase" evidence="1">
    <location>
        <begin position="7"/>
        <end position="172"/>
    </location>
</feature>
<gene>
    <name evidence="2" type="ORF">METZ01_LOCUS262035</name>
</gene>
<dbReference type="InterPro" id="IPR036291">
    <property type="entry name" value="NAD(P)-bd_dom_sf"/>
</dbReference>
<dbReference type="InterPro" id="IPR001509">
    <property type="entry name" value="Epimerase_deHydtase"/>
</dbReference>
<dbReference type="InterPro" id="IPR050177">
    <property type="entry name" value="Lipid_A_modif_metabolic_enz"/>
</dbReference>
<evidence type="ECO:0000259" key="1">
    <source>
        <dbReference type="Pfam" id="PF01370"/>
    </source>
</evidence>
<reference evidence="2" key="1">
    <citation type="submission" date="2018-05" db="EMBL/GenBank/DDBJ databases">
        <authorList>
            <person name="Lanie J.A."/>
            <person name="Ng W.-L."/>
            <person name="Kazmierczak K.M."/>
            <person name="Andrzejewski T.M."/>
            <person name="Davidsen T.M."/>
            <person name="Wayne K.J."/>
            <person name="Tettelin H."/>
            <person name="Glass J.I."/>
            <person name="Rusch D."/>
            <person name="Podicherti R."/>
            <person name="Tsui H.-C.T."/>
            <person name="Winkler M.E."/>
        </authorList>
    </citation>
    <scope>NUCLEOTIDE SEQUENCE</scope>
</reference>
<dbReference type="Gene3D" id="3.40.50.720">
    <property type="entry name" value="NAD(P)-binding Rossmann-like Domain"/>
    <property type="match status" value="1"/>
</dbReference>
<proteinExistence type="predicted"/>
<dbReference type="SUPFAM" id="SSF51735">
    <property type="entry name" value="NAD(P)-binding Rossmann-fold domains"/>
    <property type="match status" value="1"/>
</dbReference>
<organism evidence="2">
    <name type="scientific">marine metagenome</name>
    <dbReference type="NCBI Taxonomy" id="408172"/>
    <lineage>
        <taxon>unclassified sequences</taxon>
        <taxon>metagenomes</taxon>
        <taxon>ecological metagenomes</taxon>
    </lineage>
</organism>
<name>A0A382JEP5_9ZZZZ</name>